<dbReference type="PANTHER" id="PTHR30160:SF7">
    <property type="entry name" value="ADP-HEPTOSE--LPS HEPTOSYLTRANSFERASE 2"/>
    <property type="match status" value="1"/>
</dbReference>
<accession>A0A510IBL5</accession>
<dbReference type="GO" id="GO:0008713">
    <property type="term" value="F:ADP-heptose-lipopolysaccharide heptosyltransferase activity"/>
    <property type="evidence" value="ECO:0007669"/>
    <property type="project" value="TreeGrafter"/>
</dbReference>
<evidence type="ECO:0000256" key="1">
    <source>
        <dbReference type="ARBA" id="ARBA00022676"/>
    </source>
</evidence>
<dbReference type="EMBL" id="AP019799">
    <property type="protein sequence ID" value="BBL91163.1"/>
    <property type="molecule type" value="Genomic_DNA"/>
</dbReference>
<protein>
    <submittedName>
        <fullName evidence="3">Heptosyltransferase</fullName>
    </submittedName>
</protein>
<keyword evidence="1" id="KW-0328">Glycosyltransferase</keyword>
<evidence type="ECO:0000313" key="3">
    <source>
        <dbReference type="EMBL" id="BBL91163.1"/>
    </source>
</evidence>
<proteinExistence type="predicted"/>
<reference evidence="4" key="1">
    <citation type="submission" date="2019-07" db="EMBL/GenBank/DDBJ databases">
        <title>Complete Genome Sequences of Vibrion rotiferianus strain AM7.</title>
        <authorList>
            <person name="Miyazaki K."/>
            <person name="Wiseschart A."/>
            <person name="Pootanakit K."/>
            <person name="Ishimori K."/>
            <person name="Kitahara K."/>
        </authorList>
    </citation>
    <scope>NUCLEOTIDE SEQUENCE [LARGE SCALE GENOMIC DNA]</scope>
    <source>
        <strain evidence="4">AM7</strain>
    </source>
</reference>
<dbReference type="GO" id="GO:0009244">
    <property type="term" value="P:lipopolysaccharide core region biosynthetic process"/>
    <property type="evidence" value="ECO:0007669"/>
    <property type="project" value="TreeGrafter"/>
</dbReference>
<dbReference type="SUPFAM" id="SSF53756">
    <property type="entry name" value="UDP-Glycosyltransferase/glycogen phosphorylase"/>
    <property type="match status" value="1"/>
</dbReference>
<dbReference type="Proteomes" id="UP000315115">
    <property type="component" value="Chromosome 2"/>
</dbReference>
<dbReference type="InterPro" id="IPR002201">
    <property type="entry name" value="Glyco_trans_9"/>
</dbReference>
<name>A0A510IBL5_9VIBR</name>
<organism evidence="3 4">
    <name type="scientific">Vibrio rotiferianus</name>
    <dbReference type="NCBI Taxonomy" id="190895"/>
    <lineage>
        <taxon>Bacteria</taxon>
        <taxon>Pseudomonadati</taxon>
        <taxon>Pseudomonadota</taxon>
        <taxon>Gammaproteobacteria</taxon>
        <taxon>Vibrionales</taxon>
        <taxon>Vibrionaceae</taxon>
        <taxon>Vibrio</taxon>
    </lineage>
</organism>
<dbReference type="PANTHER" id="PTHR30160">
    <property type="entry name" value="TETRAACYLDISACCHARIDE 4'-KINASE-RELATED"/>
    <property type="match status" value="1"/>
</dbReference>
<gene>
    <name evidence="3" type="ORF">VroAM7_38160</name>
</gene>
<dbReference type="AlphaFoldDB" id="A0A510IBL5"/>
<evidence type="ECO:0000256" key="2">
    <source>
        <dbReference type="ARBA" id="ARBA00022679"/>
    </source>
</evidence>
<keyword evidence="2 3" id="KW-0808">Transferase</keyword>
<evidence type="ECO:0000313" key="4">
    <source>
        <dbReference type="Proteomes" id="UP000315115"/>
    </source>
</evidence>
<sequence length="351" mass="40319">MAVKTFFRNLDKKRRRLTHRLEPAIARRLNNRSKFVEHLIPNEKVKRIVIVRNNGRIGNMYFLLPFVHQVLRLYPKARVDLVLSFPWQGEVFQNLNINQIYYSHLSLKTIGQSSASIKELTKNSYDLLLAPSPGACDIFVSALIPSQNKVSFKNKKTETVFEHSCVTQSDFYHGAYKPLSILQGLGHELPKQLDHEILFTTEELVDGIKQAHRLSQDNKLSFAFFRGARGKKQLTDEEWKAILREFERQHDQEIHWVEVLSPDVRAPLFPDTDILDCKSLRVLGATLRYLDGFLCCDTGPLHLADAAGATCYGFYTETCPQRFGLMGRDCYPIKLHVEPSKVQFEPVARMA</sequence>
<dbReference type="RefSeq" id="WP_143693741.1">
    <property type="nucleotide sequence ID" value="NZ_AP019799.1"/>
</dbReference>
<dbReference type="Gene3D" id="3.40.50.2000">
    <property type="entry name" value="Glycogen Phosphorylase B"/>
    <property type="match status" value="2"/>
</dbReference>
<dbReference type="GO" id="GO:0005829">
    <property type="term" value="C:cytosol"/>
    <property type="evidence" value="ECO:0007669"/>
    <property type="project" value="TreeGrafter"/>
</dbReference>
<dbReference type="Pfam" id="PF01075">
    <property type="entry name" value="Glyco_transf_9"/>
    <property type="match status" value="1"/>
</dbReference>
<dbReference type="InterPro" id="IPR051199">
    <property type="entry name" value="LPS_LOS_Heptosyltrfase"/>
</dbReference>